<dbReference type="RefSeq" id="WP_073082635.1">
    <property type="nucleotide sequence ID" value="NZ_FRBL01000005.1"/>
</dbReference>
<protein>
    <recommendedName>
        <fullName evidence="3">DUF3050 domain-containing protein</fullName>
    </recommendedName>
</protein>
<organism evidence="1 2">
    <name type="scientific">Chitinophaga jiangningensis</name>
    <dbReference type="NCBI Taxonomy" id="1419482"/>
    <lineage>
        <taxon>Bacteria</taxon>
        <taxon>Pseudomonadati</taxon>
        <taxon>Bacteroidota</taxon>
        <taxon>Chitinophagia</taxon>
        <taxon>Chitinophagales</taxon>
        <taxon>Chitinophagaceae</taxon>
        <taxon>Chitinophaga</taxon>
    </lineage>
</organism>
<reference evidence="1 2" key="1">
    <citation type="submission" date="2016-11" db="EMBL/GenBank/DDBJ databases">
        <authorList>
            <person name="Jaros S."/>
            <person name="Januszkiewicz K."/>
            <person name="Wedrychowicz H."/>
        </authorList>
    </citation>
    <scope>NUCLEOTIDE SEQUENCE [LARGE SCALE GENOMIC DNA]</scope>
    <source>
        <strain evidence="1 2">DSM 27406</strain>
    </source>
</reference>
<accession>A0A1M7EL68</accession>
<proteinExistence type="predicted"/>
<dbReference type="Pfam" id="PF11251">
    <property type="entry name" value="DUF3050"/>
    <property type="match status" value="1"/>
</dbReference>
<dbReference type="OrthoDB" id="9791270at2"/>
<dbReference type="SUPFAM" id="SSF48613">
    <property type="entry name" value="Heme oxygenase-like"/>
    <property type="match status" value="1"/>
</dbReference>
<dbReference type="EMBL" id="FRBL01000005">
    <property type="protein sequence ID" value="SHL92457.1"/>
    <property type="molecule type" value="Genomic_DNA"/>
</dbReference>
<evidence type="ECO:0000313" key="1">
    <source>
        <dbReference type="EMBL" id="SHL92457.1"/>
    </source>
</evidence>
<dbReference type="STRING" id="1419482.SAMN05444266_105489"/>
<dbReference type="Gene3D" id="1.20.910.10">
    <property type="entry name" value="Heme oxygenase-like"/>
    <property type="match status" value="1"/>
</dbReference>
<keyword evidence="2" id="KW-1185">Reference proteome</keyword>
<name>A0A1M7EL68_9BACT</name>
<sequence>MSIHKIQETIAPARAQVVAHPLYAQLQTLDDVRTFMQYHVFAVWDFMSLLKGLQQQLTCVDVPWVPKGSAATRYLINEIVTGEESDVDMDGNRCSHFELYEKAMQQAGADTTAVQALIQAAMSGTGIKDSIAAADLPEGVKGFLNFTFDVIASGKAHVMAAVFTFGREDLIPDMFYALVKDLDKKFPGKLSTFIYYLERHIEVDGDHHSQLAMQMVQELCGTDEGKWNEAAQYAQQSLVWRHQLWSAILDEKVFL</sequence>
<evidence type="ECO:0008006" key="3">
    <source>
        <dbReference type="Google" id="ProtNLM"/>
    </source>
</evidence>
<evidence type="ECO:0000313" key="2">
    <source>
        <dbReference type="Proteomes" id="UP000184420"/>
    </source>
</evidence>
<dbReference type="InterPro" id="IPR024423">
    <property type="entry name" value="DUF3050"/>
</dbReference>
<dbReference type="AlphaFoldDB" id="A0A1M7EL68"/>
<gene>
    <name evidence="1" type="ORF">SAMN05444266_105489</name>
</gene>
<dbReference type="Proteomes" id="UP000184420">
    <property type="component" value="Unassembled WGS sequence"/>
</dbReference>
<dbReference type="InterPro" id="IPR016084">
    <property type="entry name" value="Haem_Oase-like_multi-hlx"/>
</dbReference>